<dbReference type="AlphaFoldDB" id="X5M0C6"/>
<dbReference type="PATRIC" id="fig|38323.4.peg.1446"/>
<dbReference type="KEGG" id="bhs:BM1374165_01354"/>
<evidence type="ECO:0000313" key="2">
    <source>
        <dbReference type="Proteomes" id="UP000019801"/>
    </source>
</evidence>
<reference evidence="2" key="1">
    <citation type="submission" date="2013-11" db="EMBL/GenBank/DDBJ databases">
        <title>Genome sequencing of Bartonella spp. isolated from human blood.</title>
        <authorList>
            <person name="Raoult D."/>
        </authorList>
    </citation>
    <scope>NUCLEOTIDE SEQUENCE</scope>
    <source>
        <strain evidence="2">BM1374165</strain>
    </source>
</reference>
<sequence length="156" mass="17775">MVVAISFATYSWANVNTNVTINHVSGTTTVPTYPKKVIVFDFAALDNMNRLGVKVIAVFPKEKNLPIYSNLMMQNMKKLVHYSSLIMRRLLPLNPISFYFLPYSSQQGIIQNTPTIGLTLENQNSLEYIKRNASILRKFFGKGKETKQKIVKLNEN</sequence>
<protein>
    <submittedName>
        <fullName evidence="1">Ferric anguibactin-binding protein</fullName>
    </submittedName>
</protein>
<dbReference type="STRING" id="38323.BM1374165_01354"/>
<gene>
    <name evidence="1" type="primary">fatB_1</name>
    <name evidence="1" type="ORF">BM1374165_01354</name>
</gene>
<proteinExistence type="predicted"/>
<evidence type="ECO:0000313" key="1">
    <source>
        <dbReference type="EMBL" id="CDO47337.1"/>
    </source>
</evidence>
<dbReference type="Proteomes" id="UP000019801">
    <property type="component" value="Chromosome I"/>
</dbReference>
<dbReference type="EMBL" id="HG969191">
    <property type="protein sequence ID" value="CDO47337.1"/>
    <property type="molecule type" value="Genomic_DNA"/>
</dbReference>
<name>X5M0C6_BARHN</name>
<organism evidence="1 2">
    <name type="scientific">Bartonella henselae</name>
    <name type="common">Rochalimaea henselae</name>
    <dbReference type="NCBI Taxonomy" id="38323"/>
    <lineage>
        <taxon>Bacteria</taxon>
        <taxon>Pseudomonadati</taxon>
        <taxon>Pseudomonadota</taxon>
        <taxon>Alphaproteobacteria</taxon>
        <taxon>Hyphomicrobiales</taxon>
        <taxon>Bartonellaceae</taxon>
        <taxon>Bartonella</taxon>
    </lineage>
</organism>
<dbReference type="Gene3D" id="3.40.50.1980">
    <property type="entry name" value="Nitrogenase molybdenum iron protein domain"/>
    <property type="match status" value="1"/>
</dbReference>
<dbReference type="SUPFAM" id="SSF53807">
    <property type="entry name" value="Helical backbone' metal receptor"/>
    <property type="match status" value="1"/>
</dbReference>
<accession>X5M0C6</accession>